<gene>
    <name evidence="7" type="ORF">DFR70_105148</name>
</gene>
<comment type="pathway">
    <text evidence="5">Nitrogen metabolism.</text>
</comment>
<comment type="caution">
    <text evidence="7">The sequence shown here is derived from an EMBL/GenBank/DDBJ whole genome shotgun (WGS) entry which is preliminary data.</text>
</comment>
<comment type="catalytic activity">
    <reaction evidence="5">
        <text>peroxynitrite = nitrate</text>
        <dbReference type="Rhea" id="RHEA:63116"/>
        <dbReference type="ChEBI" id="CHEBI:17632"/>
        <dbReference type="ChEBI" id="CHEBI:25941"/>
    </reaction>
</comment>
<dbReference type="GO" id="GO:0020037">
    <property type="term" value="F:heme binding"/>
    <property type="evidence" value="ECO:0007669"/>
    <property type="project" value="UniProtKB-UniRule"/>
</dbReference>
<accession>A0A318K3H9</accession>
<proteinExistence type="inferred from homology"/>
<reference evidence="7 8" key="1">
    <citation type="submission" date="2018-05" db="EMBL/GenBank/DDBJ databases">
        <title>Genomic Encyclopedia of Type Strains, Phase IV (KMG-IV): sequencing the most valuable type-strain genomes for metagenomic binning, comparative biology and taxonomic classification.</title>
        <authorList>
            <person name="Goeker M."/>
        </authorList>
    </citation>
    <scope>NUCLEOTIDE SEQUENCE [LARGE SCALE GENOMIC DNA]</scope>
    <source>
        <strain evidence="7 8">DSM 44704</strain>
    </source>
</reference>
<dbReference type="InterPro" id="IPR054873">
    <property type="entry name" value="PeroxynitIsom"/>
</dbReference>
<evidence type="ECO:0000259" key="6">
    <source>
        <dbReference type="Pfam" id="PF08768"/>
    </source>
</evidence>
<feature type="binding site" evidence="5">
    <location>
        <position position="78"/>
    </location>
    <ligand>
        <name>heme b</name>
        <dbReference type="ChEBI" id="CHEBI:60344"/>
    </ligand>
</feature>
<keyword evidence="1 5" id="KW-0349">Heme</keyword>
<evidence type="ECO:0000313" key="8">
    <source>
        <dbReference type="Proteomes" id="UP000247569"/>
    </source>
</evidence>
<dbReference type="Proteomes" id="UP000247569">
    <property type="component" value="Unassembled WGS sequence"/>
</dbReference>
<feature type="binding site" description="axial binding residue" evidence="5">
    <location>
        <position position="201"/>
    </location>
    <ligand>
        <name>heme b</name>
        <dbReference type="ChEBI" id="CHEBI:60344"/>
    </ligand>
    <ligandPart>
        <name>Fe</name>
        <dbReference type="ChEBI" id="CHEBI:18248"/>
    </ligandPart>
</feature>
<feature type="domain" description="THAP4-like heme-binding" evidence="6">
    <location>
        <begin position="58"/>
        <end position="208"/>
    </location>
</feature>
<dbReference type="InterPro" id="IPR022939">
    <property type="entry name" value="Nb(III)_bact/plant"/>
</dbReference>
<comment type="cofactor">
    <cofactor evidence="5">
        <name>heme b</name>
        <dbReference type="ChEBI" id="CHEBI:60344"/>
    </cofactor>
    <text evidence="5">Binds 1 heme b group per subunit, that coordinates a highly solvent-exposed Fe(III) atom.</text>
</comment>
<evidence type="ECO:0000256" key="1">
    <source>
        <dbReference type="ARBA" id="ARBA00022617"/>
    </source>
</evidence>
<dbReference type="EMBL" id="QJKF01000005">
    <property type="protein sequence ID" value="PXX63966.1"/>
    <property type="molecule type" value="Genomic_DNA"/>
</dbReference>
<keyword evidence="3 5" id="KW-0408">Iron</keyword>
<dbReference type="GO" id="GO:0046872">
    <property type="term" value="F:metal ion binding"/>
    <property type="evidence" value="ECO:0007669"/>
    <property type="project" value="UniProtKB-KW"/>
</dbReference>
<keyword evidence="8" id="KW-1185">Reference proteome</keyword>
<comment type="domain">
    <text evidence="5">Forms a 10-stranded antiparallel beta-barrel structure able to accommodate a hydrophobic ligand in its interior. In fact, this fold hosts the heme group, which is located in a wide surface cleft.</text>
</comment>
<dbReference type="InterPro" id="IPR014878">
    <property type="entry name" value="THAP4-like_heme-bd"/>
</dbReference>
<dbReference type="SUPFAM" id="SSF50814">
    <property type="entry name" value="Lipocalins"/>
    <property type="match status" value="1"/>
</dbReference>
<dbReference type="HAMAP" id="MF_01297">
    <property type="entry name" value="nitrobindin"/>
    <property type="match status" value="1"/>
</dbReference>
<dbReference type="PANTHER" id="PTHR15854">
    <property type="entry name" value="THAP4 PROTEIN"/>
    <property type="match status" value="1"/>
</dbReference>
<sequence length="210" mass="22997">MNGPRRESAGHFHRIPAGAGANLGANRIRQYTNTPEPTRFRLCAVVEPQPPIAPHPDIAPLAPLLGTWRGTGHGEYPTIDSFDYVEEVRFGHLGRPFLTYRQRTRSADGGRPMHAETGYLRCPSPDRVELILAHPTGITEICEGALDVADGALHMEFDSTSIGRTSTAKIVTALGRTFQLKGDTIDYTLRMAAVGEPLQHHLAATLRRAE</sequence>
<keyword evidence="2 5" id="KW-0479">Metal-binding</keyword>
<evidence type="ECO:0000256" key="5">
    <source>
        <dbReference type="HAMAP-Rule" id="MF_01297"/>
    </source>
</evidence>
<dbReference type="Gene3D" id="2.40.128.20">
    <property type="match status" value="1"/>
</dbReference>
<organism evidence="7 8">
    <name type="scientific">Nocardia tenerifensis</name>
    <dbReference type="NCBI Taxonomy" id="228006"/>
    <lineage>
        <taxon>Bacteria</taxon>
        <taxon>Bacillati</taxon>
        <taxon>Actinomycetota</taxon>
        <taxon>Actinomycetes</taxon>
        <taxon>Mycobacteriales</taxon>
        <taxon>Nocardiaceae</taxon>
        <taxon>Nocardia</taxon>
    </lineage>
</organism>
<dbReference type="InterPro" id="IPR045165">
    <property type="entry name" value="Nitrobindin"/>
</dbReference>
<protein>
    <recommendedName>
        <fullName evidence="5">Peroxynitrite isomerase</fullName>
        <ecNumber evidence="5">5.99.-.-</ecNumber>
    </recommendedName>
    <alternativeName>
        <fullName evidence="5">Ferric nitrobindin</fullName>
        <shortName evidence="5">Nb(III)</shortName>
    </alternativeName>
</protein>
<dbReference type="PANTHER" id="PTHR15854:SF4">
    <property type="entry name" value="PEROXYNITRITE ISOMERASE THAP4"/>
    <property type="match status" value="1"/>
</dbReference>
<keyword evidence="4 5" id="KW-0413">Isomerase</keyword>
<evidence type="ECO:0000256" key="3">
    <source>
        <dbReference type="ARBA" id="ARBA00023004"/>
    </source>
</evidence>
<dbReference type="NCBIfam" id="NF045819">
    <property type="entry name" value="PeroxynitIsom"/>
    <property type="match status" value="1"/>
</dbReference>
<dbReference type="EC" id="5.99.-.-" evidence="5"/>
<evidence type="ECO:0000256" key="2">
    <source>
        <dbReference type="ARBA" id="ARBA00022723"/>
    </source>
</evidence>
<dbReference type="CDD" id="cd07828">
    <property type="entry name" value="lipocalin_heme-bd-THAP4-like"/>
    <property type="match status" value="1"/>
</dbReference>
<feature type="short sequence motif" description="GXWXGXG" evidence="5">
    <location>
        <begin position="66"/>
        <end position="72"/>
    </location>
</feature>
<comment type="function">
    <text evidence="5">Heme-binding protein able to scavenge peroxynitrite and to protect free L-tyrosine against peroxynitrite-mediated nitration, by acting as a peroxynitrite isomerase that converts peroxynitrite to nitrate. Therefore, this protein likely plays a role in peroxynitrite sensing and in the detoxification of reactive nitrogen and oxygen species (RNS and ROS, respectively). Is able to bind nitric oxide (NO) in vitro, but may act as a sensor of peroxynitrite levels in vivo.</text>
</comment>
<evidence type="ECO:0000313" key="7">
    <source>
        <dbReference type="EMBL" id="PXX63966.1"/>
    </source>
</evidence>
<name>A0A318K3H9_9NOCA</name>
<dbReference type="GO" id="GO:0062213">
    <property type="term" value="F:peroxynitrite isomerase activity"/>
    <property type="evidence" value="ECO:0007669"/>
    <property type="project" value="UniProtKB-UniRule"/>
</dbReference>
<dbReference type="InterPro" id="IPR012674">
    <property type="entry name" value="Calycin"/>
</dbReference>
<dbReference type="OrthoDB" id="4804006at2"/>
<dbReference type="AlphaFoldDB" id="A0A318K3H9"/>
<dbReference type="Pfam" id="PF08768">
    <property type="entry name" value="THAP4_heme-bd"/>
    <property type="match status" value="1"/>
</dbReference>
<evidence type="ECO:0000256" key="4">
    <source>
        <dbReference type="ARBA" id="ARBA00023235"/>
    </source>
</evidence>
<comment type="similarity">
    <text evidence="5">Belongs to the nitrobindin family.</text>
</comment>
<feature type="binding site" evidence="5">
    <location>
        <position position="169"/>
    </location>
    <ligand>
        <name>heme b</name>
        <dbReference type="ChEBI" id="CHEBI:60344"/>
    </ligand>
</feature>